<dbReference type="EMBL" id="JAPFFF010000044">
    <property type="protein sequence ID" value="KAK8840623.1"/>
    <property type="molecule type" value="Genomic_DNA"/>
</dbReference>
<dbReference type="Proteomes" id="UP001470230">
    <property type="component" value="Unassembled WGS sequence"/>
</dbReference>
<evidence type="ECO:0000313" key="2">
    <source>
        <dbReference type="Proteomes" id="UP001470230"/>
    </source>
</evidence>
<evidence type="ECO:0008006" key="3">
    <source>
        <dbReference type="Google" id="ProtNLM"/>
    </source>
</evidence>
<dbReference type="InterPro" id="IPR032675">
    <property type="entry name" value="LRR_dom_sf"/>
</dbReference>
<keyword evidence="2" id="KW-1185">Reference proteome</keyword>
<gene>
    <name evidence="1" type="ORF">M9Y10_030395</name>
</gene>
<evidence type="ECO:0000313" key="1">
    <source>
        <dbReference type="EMBL" id="KAK8840623.1"/>
    </source>
</evidence>
<accession>A0ABR2H350</accession>
<sequence length="540" mass="61491">MEGDNTQKSTSEQRIFETMMHTFEHDMEDLPNEKKEEILNIFKNHSQLNQETEFNEIKNRLHETIKKGDTEYIKILLGKKIINDTKDMEFRIDEPNKTASLIKVSQNLENVIVPRTVKYKLNNYLVTSISSLGFSISNSNSNIKTIKFEDGSAVRTFYKSAFAFSKVEEIHFPNSLTDLKEGWCCATSKCKRIIISESNDRFIYKDDKYLLGKSDNKSDNFDILLFVRRDINEVSLPSNIKIIDSCSFSNSQIRRISIPASVTKICESAFFYCRNIQIVEFPENSNLQIICDNAFSNSNLNAISIPSSVSRIGQNAFSICRHLKEVEIPKNSNLQAIEKDTFSYSGIEEIFIPASVKKIGENAFSDCNKLKRIEIPTNSNLQVICSGAFIWTMIEEIYFPESLIELKDYWCCSTRKLKRIVISSSNDRFVFKDDKYLLGKSDNNSDVFDTLLFVRRDINEISLPSDIKIIGSCSCELLSITDVSLPPNVEIIGPNSFSSSNIKQVLIPSSVTKICNNAFSGCENLTKVEFSRNSNLQTIE</sequence>
<dbReference type="Pfam" id="PF13306">
    <property type="entry name" value="LRR_5"/>
    <property type="match status" value="3"/>
</dbReference>
<proteinExistence type="predicted"/>
<dbReference type="SUPFAM" id="SSF52058">
    <property type="entry name" value="L domain-like"/>
    <property type="match status" value="1"/>
</dbReference>
<name>A0ABR2H350_9EUKA</name>
<dbReference type="PANTHER" id="PTHR45661">
    <property type="entry name" value="SURFACE ANTIGEN"/>
    <property type="match status" value="1"/>
</dbReference>
<protein>
    <recommendedName>
        <fullName evidence="3">Surface antigen BspA-like protein</fullName>
    </recommendedName>
</protein>
<dbReference type="InterPro" id="IPR053139">
    <property type="entry name" value="Surface_bspA-like"/>
</dbReference>
<dbReference type="InterPro" id="IPR026906">
    <property type="entry name" value="LRR_5"/>
</dbReference>
<dbReference type="Gene3D" id="3.80.10.10">
    <property type="entry name" value="Ribonuclease Inhibitor"/>
    <property type="match status" value="3"/>
</dbReference>
<organism evidence="1 2">
    <name type="scientific">Tritrichomonas musculus</name>
    <dbReference type="NCBI Taxonomy" id="1915356"/>
    <lineage>
        <taxon>Eukaryota</taxon>
        <taxon>Metamonada</taxon>
        <taxon>Parabasalia</taxon>
        <taxon>Tritrichomonadida</taxon>
        <taxon>Tritrichomonadidae</taxon>
        <taxon>Tritrichomonas</taxon>
    </lineage>
</organism>
<dbReference type="PANTHER" id="PTHR45661:SF3">
    <property type="entry name" value="IG-LIKE DOMAIN-CONTAINING PROTEIN"/>
    <property type="match status" value="1"/>
</dbReference>
<reference evidence="1 2" key="1">
    <citation type="submission" date="2024-04" db="EMBL/GenBank/DDBJ databases">
        <title>Tritrichomonas musculus Genome.</title>
        <authorList>
            <person name="Alves-Ferreira E."/>
            <person name="Grigg M."/>
            <person name="Lorenzi H."/>
            <person name="Galac M."/>
        </authorList>
    </citation>
    <scope>NUCLEOTIDE SEQUENCE [LARGE SCALE GENOMIC DNA]</scope>
    <source>
        <strain evidence="1 2">EAF2021</strain>
    </source>
</reference>
<comment type="caution">
    <text evidence="1">The sequence shown here is derived from an EMBL/GenBank/DDBJ whole genome shotgun (WGS) entry which is preliminary data.</text>
</comment>